<dbReference type="Proteomes" id="UP000327468">
    <property type="component" value="Chromosome 12"/>
</dbReference>
<dbReference type="AlphaFoldDB" id="A0A5N5ML75"/>
<keyword evidence="2" id="KW-1185">Reference proteome</keyword>
<reference evidence="1 2" key="1">
    <citation type="submission" date="2019-06" db="EMBL/GenBank/DDBJ databases">
        <title>A chromosome-scale genome assembly of the striped catfish, Pangasianodon hypophthalmus.</title>
        <authorList>
            <person name="Wen M."/>
            <person name="Zahm M."/>
            <person name="Roques C."/>
            <person name="Cabau C."/>
            <person name="Klopp C."/>
            <person name="Donnadieu C."/>
            <person name="Jouanno E."/>
            <person name="Avarre J.-C."/>
            <person name="Campet M."/>
            <person name="Ha T.T.T."/>
            <person name="Dugue R."/>
            <person name="Lampietro C."/>
            <person name="Louis A."/>
            <person name="Herpin A."/>
            <person name="Echchiki A."/>
            <person name="Berthelot C."/>
            <person name="Parey E."/>
            <person name="Roest-Crollius H."/>
            <person name="Braasch I."/>
            <person name="Postlethwait J."/>
            <person name="Bobe J."/>
            <person name="Montfort J."/>
            <person name="Bouchez O."/>
            <person name="Begum T."/>
            <person name="Schartl M."/>
            <person name="Guiguen Y."/>
        </authorList>
    </citation>
    <scope>NUCLEOTIDE SEQUENCE [LARGE SCALE GENOMIC DNA]</scope>
    <source>
        <strain evidence="1 2">Indonesia</strain>
        <tissue evidence="1">Blood</tissue>
    </source>
</reference>
<protein>
    <submittedName>
        <fullName evidence="1">Uncharacterized protein</fullName>
    </submittedName>
</protein>
<name>A0A5N5ML75_PANHP</name>
<organism evidence="1 2">
    <name type="scientific">Pangasianodon hypophthalmus</name>
    <name type="common">Striped catfish</name>
    <name type="synonym">Helicophagus hypophthalmus</name>
    <dbReference type="NCBI Taxonomy" id="310915"/>
    <lineage>
        <taxon>Eukaryota</taxon>
        <taxon>Metazoa</taxon>
        <taxon>Chordata</taxon>
        <taxon>Craniata</taxon>
        <taxon>Vertebrata</taxon>
        <taxon>Euteleostomi</taxon>
        <taxon>Actinopterygii</taxon>
        <taxon>Neopterygii</taxon>
        <taxon>Teleostei</taxon>
        <taxon>Ostariophysi</taxon>
        <taxon>Siluriformes</taxon>
        <taxon>Pangasiidae</taxon>
        <taxon>Pangasianodon</taxon>
    </lineage>
</organism>
<proteinExistence type="predicted"/>
<evidence type="ECO:0000313" key="1">
    <source>
        <dbReference type="EMBL" id="KAB5555804.1"/>
    </source>
</evidence>
<evidence type="ECO:0000313" key="2">
    <source>
        <dbReference type="Proteomes" id="UP000327468"/>
    </source>
</evidence>
<gene>
    <name evidence="1" type="ORF">PHYPO_G00038310</name>
</gene>
<sequence>MPGRWKNRNKRREVAYRIKRKGLHAHGDYRSSTYTRQTNKPRCVTVTLASPQGSRYLPSSAQRQRGAELKDEISMISAKAV</sequence>
<dbReference type="EMBL" id="VFJC01000013">
    <property type="protein sequence ID" value="KAB5555804.1"/>
    <property type="molecule type" value="Genomic_DNA"/>
</dbReference>
<comment type="caution">
    <text evidence="1">The sequence shown here is derived from an EMBL/GenBank/DDBJ whole genome shotgun (WGS) entry which is preliminary data.</text>
</comment>
<accession>A0A5N5ML75</accession>